<dbReference type="Pfam" id="PF20446">
    <property type="entry name" value="ABC_N"/>
    <property type="match status" value="1"/>
</dbReference>
<keyword evidence="3" id="KW-1185">Reference proteome</keyword>
<reference evidence="2 3" key="1">
    <citation type="submission" date="2015-12" db="EMBL/GenBank/DDBJ databases">
        <title>Draft genome sequnece of Fervidicola ferrireducens strain Y170.</title>
        <authorList>
            <person name="Patel B.K."/>
        </authorList>
    </citation>
    <scope>NUCLEOTIDE SEQUENCE [LARGE SCALE GENOMIC DNA]</scope>
    <source>
        <strain evidence="2 3">Y170</strain>
    </source>
</reference>
<dbReference type="AlphaFoldDB" id="A0A140L1P3"/>
<proteinExistence type="predicted"/>
<dbReference type="PATRIC" id="fig|520764.3.peg.2473"/>
<accession>A0A140L1P3</accession>
<dbReference type="InParanoid" id="A0A140L1P3"/>
<dbReference type="EMBL" id="LOED01000048">
    <property type="protein sequence ID" value="KXG74468.1"/>
    <property type="molecule type" value="Genomic_DNA"/>
</dbReference>
<dbReference type="STRING" id="520764.AN618_22980"/>
<dbReference type="PANTHER" id="PTHR38149:SF1">
    <property type="entry name" value="ATPASE"/>
    <property type="match status" value="1"/>
</dbReference>
<dbReference type="InterPro" id="IPR046833">
    <property type="entry name" value="ABC_N"/>
</dbReference>
<gene>
    <name evidence="2" type="ORF">AN618_22980</name>
</gene>
<evidence type="ECO:0000313" key="3">
    <source>
        <dbReference type="Proteomes" id="UP000070427"/>
    </source>
</evidence>
<dbReference type="InterPro" id="IPR019195">
    <property type="entry name" value="ABC_ATPase_put"/>
</dbReference>
<sequence length="169" mass="19270">MRAKEDLKKIIARINGKGYKAYKELQGDYDFGGFVLYIDHVQGDPYAAPSRVRMRVDMKRAGFPQELYKTPVRTTALEDFLAREVAAVIRELPRVNGTGRSGEIYIDKGGQEILKRTAVKVCPDYVEARISIGLPAFGRRINGRGAETLFFFKFARDCRKRPALQEYRC</sequence>
<name>A0A140L1P3_9FIRM</name>
<comment type="caution">
    <text evidence="2">The sequence shown here is derived from an EMBL/GenBank/DDBJ whole genome shotgun (WGS) entry which is preliminary data.</text>
</comment>
<evidence type="ECO:0000313" key="2">
    <source>
        <dbReference type="EMBL" id="KXG74468.1"/>
    </source>
</evidence>
<dbReference type="Proteomes" id="UP000070427">
    <property type="component" value="Unassembled WGS sequence"/>
</dbReference>
<evidence type="ECO:0000259" key="1">
    <source>
        <dbReference type="Pfam" id="PF20446"/>
    </source>
</evidence>
<protein>
    <recommendedName>
        <fullName evidence="1">ATPase of the ABC class N-terminal domain-containing protein</fullName>
    </recommendedName>
</protein>
<organism evidence="2 3">
    <name type="scientific">Fervidicola ferrireducens</name>
    <dbReference type="NCBI Taxonomy" id="520764"/>
    <lineage>
        <taxon>Bacteria</taxon>
        <taxon>Bacillati</taxon>
        <taxon>Bacillota</taxon>
        <taxon>Clostridia</taxon>
        <taxon>Thermosediminibacterales</taxon>
        <taxon>Thermosediminibacteraceae</taxon>
        <taxon>Fervidicola</taxon>
    </lineage>
</organism>
<feature type="domain" description="ATPase of the ABC class N-terminal" evidence="1">
    <location>
        <begin position="5"/>
        <end position="155"/>
    </location>
</feature>
<dbReference type="PANTHER" id="PTHR38149">
    <property type="entry name" value="ATPASE"/>
    <property type="match status" value="1"/>
</dbReference>